<dbReference type="NCBIfam" id="TIGR00508">
    <property type="entry name" value="bioA"/>
    <property type="match status" value="1"/>
</dbReference>
<evidence type="ECO:0000256" key="1">
    <source>
        <dbReference type="ARBA" id="ARBA00001933"/>
    </source>
</evidence>
<evidence type="ECO:0000256" key="5">
    <source>
        <dbReference type="ARBA" id="ARBA00022691"/>
    </source>
</evidence>
<dbReference type="GO" id="GO:0004015">
    <property type="term" value="F:adenosylmethionine-8-amino-7-oxononanoate transaminase activity"/>
    <property type="evidence" value="ECO:0007669"/>
    <property type="project" value="UniProtKB-UniRule"/>
</dbReference>
<name>A0A1T4WS08_9BACT</name>
<accession>A0A1T4WS08</accession>
<feature type="binding site" evidence="9">
    <location>
        <position position="237"/>
    </location>
    <ligand>
        <name>pyridoxal 5'-phosphate</name>
        <dbReference type="ChEBI" id="CHEBI:597326"/>
    </ligand>
</feature>
<dbReference type="GO" id="GO:0030170">
    <property type="term" value="F:pyridoxal phosphate binding"/>
    <property type="evidence" value="ECO:0007669"/>
    <property type="project" value="UniProtKB-UniRule"/>
</dbReference>
<dbReference type="InterPro" id="IPR015422">
    <property type="entry name" value="PyrdxlP-dep_Trfase_small"/>
</dbReference>
<dbReference type="InterPro" id="IPR015421">
    <property type="entry name" value="PyrdxlP-dep_Trfase_major"/>
</dbReference>
<comment type="similarity">
    <text evidence="9">Belongs to the class-III pyridoxal-phosphate-dependent aminotransferase family. BioA subfamily.</text>
</comment>
<feature type="binding site" evidence="9">
    <location>
        <begin position="117"/>
        <end position="118"/>
    </location>
    <ligand>
        <name>pyridoxal 5'-phosphate</name>
        <dbReference type="ChEBI" id="CHEBI:597326"/>
    </ligand>
</feature>
<reference evidence="11" key="1">
    <citation type="submission" date="2017-02" db="EMBL/GenBank/DDBJ databases">
        <authorList>
            <person name="Varghese N."/>
            <person name="Submissions S."/>
        </authorList>
    </citation>
    <scope>NUCLEOTIDE SEQUENCE [LARGE SCALE GENOMIC DNA]</scope>
    <source>
        <strain evidence="11">ATCC 700200</strain>
    </source>
</reference>
<dbReference type="RefSeq" id="WP_078811758.1">
    <property type="nucleotide sequence ID" value="NZ_FUYE01000002.1"/>
</dbReference>
<dbReference type="EC" id="2.6.1.62" evidence="9"/>
<keyword evidence="7 9" id="KW-0663">Pyridoxal phosphate</keyword>
<dbReference type="UniPathway" id="UPA00078">
    <property type="reaction ID" value="UER00160"/>
</dbReference>
<evidence type="ECO:0000256" key="8">
    <source>
        <dbReference type="ARBA" id="ARBA00048449"/>
    </source>
</evidence>
<feature type="site" description="Participates in the substrate recognition with KAPA and in a stacking interaction with the adenine ring of SAM" evidence="9">
    <location>
        <position position="17"/>
    </location>
</feature>
<keyword evidence="6 9" id="KW-0093">Biotin biosynthesis</keyword>
<dbReference type="STRING" id="48467.SAMN02745166_00520"/>
<organism evidence="10 11">
    <name type="scientific">Prosthecobacter debontii</name>
    <dbReference type="NCBI Taxonomy" id="48467"/>
    <lineage>
        <taxon>Bacteria</taxon>
        <taxon>Pseudomonadati</taxon>
        <taxon>Verrucomicrobiota</taxon>
        <taxon>Verrucomicrobiia</taxon>
        <taxon>Verrucomicrobiales</taxon>
        <taxon>Verrucomicrobiaceae</taxon>
        <taxon>Prosthecobacter</taxon>
    </lineage>
</organism>
<comment type="catalytic activity">
    <reaction evidence="8 9">
        <text>(8S)-8-amino-7-oxononanoate + S-adenosyl-L-methionine = S-adenosyl-4-methylsulfanyl-2-oxobutanoate + (7R,8S)-7,8-diammoniononanoate</text>
        <dbReference type="Rhea" id="RHEA:16861"/>
        <dbReference type="ChEBI" id="CHEBI:16490"/>
        <dbReference type="ChEBI" id="CHEBI:59789"/>
        <dbReference type="ChEBI" id="CHEBI:149468"/>
        <dbReference type="ChEBI" id="CHEBI:149469"/>
        <dbReference type="EC" id="2.6.1.62"/>
    </reaction>
</comment>
<dbReference type="Gene3D" id="3.40.640.10">
    <property type="entry name" value="Type I PLP-dependent aspartate aminotransferase-like (Major domain)"/>
    <property type="match status" value="1"/>
</dbReference>
<dbReference type="GO" id="GO:0005737">
    <property type="term" value="C:cytoplasm"/>
    <property type="evidence" value="ECO:0007669"/>
    <property type="project" value="UniProtKB-SubCell"/>
</dbReference>
<dbReference type="Proteomes" id="UP000190774">
    <property type="component" value="Unassembled WGS sequence"/>
</dbReference>
<keyword evidence="5 9" id="KW-0949">S-adenosyl-L-methionine</keyword>
<dbReference type="SUPFAM" id="SSF53383">
    <property type="entry name" value="PLP-dependent transferases"/>
    <property type="match status" value="1"/>
</dbReference>
<gene>
    <name evidence="9" type="primary">bioA</name>
    <name evidence="10" type="ORF">SAMN02745166_00520</name>
</gene>
<dbReference type="InterPro" id="IPR049704">
    <property type="entry name" value="Aminotrans_3_PPA_site"/>
</dbReference>
<evidence type="ECO:0000313" key="10">
    <source>
        <dbReference type="EMBL" id="SKA79635.1"/>
    </source>
</evidence>
<dbReference type="AlphaFoldDB" id="A0A1T4WS08"/>
<evidence type="ECO:0000256" key="4">
    <source>
        <dbReference type="ARBA" id="ARBA00022679"/>
    </source>
</evidence>
<dbReference type="OrthoDB" id="9807885at2"/>
<comment type="cofactor">
    <cofactor evidence="1 9">
        <name>pyridoxal 5'-phosphate</name>
        <dbReference type="ChEBI" id="CHEBI:597326"/>
    </cofactor>
</comment>
<evidence type="ECO:0000256" key="3">
    <source>
        <dbReference type="ARBA" id="ARBA00022576"/>
    </source>
</evidence>
<evidence type="ECO:0000256" key="2">
    <source>
        <dbReference type="ARBA" id="ARBA00005063"/>
    </source>
</evidence>
<feature type="binding site" evidence="9">
    <location>
        <position position="266"/>
    </location>
    <ligand>
        <name>substrate</name>
    </ligand>
</feature>
<dbReference type="GO" id="GO:0009102">
    <property type="term" value="P:biotin biosynthetic process"/>
    <property type="evidence" value="ECO:0007669"/>
    <property type="project" value="UniProtKB-UniRule"/>
</dbReference>
<dbReference type="Pfam" id="PF00202">
    <property type="entry name" value="Aminotran_3"/>
    <property type="match status" value="1"/>
</dbReference>
<comment type="caution">
    <text evidence="9">Lacks conserved residue(s) required for the propagation of feature annotation.</text>
</comment>
<dbReference type="FunFam" id="3.40.640.10:FF:000004">
    <property type="entry name" value="Acetylornithine aminotransferase"/>
    <property type="match status" value="1"/>
</dbReference>
<evidence type="ECO:0000256" key="9">
    <source>
        <dbReference type="HAMAP-Rule" id="MF_00834"/>
    </source>
</evidence>
<dbReference type="HAMAP" id="MF_00834">
    <property type="entry name" value="BioA"/>
    <property type="match status" value="1"/>
</dbReference>
<dbReference type="CDD" id="cd00610">
    <property type="entry name" value="OAT_like"/>
    <property type="match status" value="1"/>
</dbReference>
<feature type="modified residue" description="N6-(pyridoxal phosphate)lysine" evidence="9">
    <location>
        <position position="266"/>
    </location>
</feature>
<feature type="binding site" evidence="9">
    <location>
        <position position="150"/>
    </location>
    <ligand>
        <name>substrate</name>
    </ligand>
</feature>
<feature type="binding site" evidence="9">
    <location>
        <position position="386"/>
    </location>
    <ligand>
        <name>substrate</name>
    </ligand>
</feature>
<dbReference type="InterPro" id="IPR005814">
    <property type="entry name" value="Aminotrans_3"/>
</dbReference>
<keyword evidence="11" id="KW-1185">Reference proteome</keyword>
<feature type="binding site" evidence="9">
    <location>
        <position position="298"/>
    </location>
    <ligand>
        <name>substrate</name>
    </ligand>
</feature>
<dbReference type="PROSITE" id="PS00600">
    <property type="entry name" value="AA_TRANSFER_CLASS_3"/>
    <property type="match status" value="1"/>
</dbReference>
<comment type="function">
    <text evidence="9">Catalyzes the transfer of the alpha-amino group from S-adenosyl-L-methionine (SAM) to 7-keto-8-aminopelargonic acid (KAPA) to form 7,8-diaminopelargonic acid (DAPA). It is the only aminotransferase known to utilize SAM as an amino donor.</text>
</comment>
<keyword evidence="3 9" id="KW-0032">Aminotransferase</keyword>
<dbReference type="PANTHER" id="PTHR42684:SF17">
    <property type="entry name" value="ADENOSYLMETHIONINE-8-AMINO-7-OXONONANOATE AMINOTRANSFERASE"/>
    <property type="match status" value="1"/>
</dbReference>
<keyword evidence="9" id="KW-0963">Cytoplasm</keyword>
<sequence length="422" mass="46315">MIQTLLQLEKRHLWHPFTPMQAWCEEAHEPLMLVSGQGSYLKDQHGREYLDGNSSIWTNIHGHSHPTIHNAIRAQLEKISHTSFLGFTHEPAIQLGKALVDLLPGSALSRVFYSDNGSTAIESAIRMTLQYWKQNEHPERDTILAFDRAYHGDTLGAASVGGIPIFKGSGNDFGYRVVRVPNLEALDALSVDEVSRLAGVILEPLIQGSAGMRLWPKGMLKGLSQWCQQRDVFLILDEVMTGFGRTGSMFACQQEGVIPDFLCLAKGITGGYLPLAATLTTERVFEGFLGAGRAFYYGHSYTANQLGCAAALGSLQVFREEGTMETLSAKTASFTQHLETLREIPAVMDIRQCGLIAGVEIGPYAPELLMGVKACLAARKYGLLTRPVVDTIVLMPPLNISETELEAMFSAIRHAITEVIAQ</sequence>
<dbReference type="Gene3D" id="3.90.1150.10">
    <property type="entry name" value="Aspartate Aminotransferase, domain 1"/>
    <property type="match status" value="1"/>
</dbReference>
<evidence type="ECO:0000256" key="6">
    <source>
        <dbReference type="ARBA" id="ARBA00022756"/>
    </source>
</evidence>
<comment type="pathway">
    <text evidence="2 9">Cofactor biosynthesis; biotin biosynthesis; 7,8-diaminononanoate from 8-amino-7-oxononanoate (SAM route): step 1/1.</text>
</comment>
<evidence type="ECO:0000256" key="7">
    <source>
        <dbReference type="ARBA" id="ARBA00022898"/>
    </source>
</evidence>
<evidence type="ECO:0000313" key="11">
    <source>
        <dbReference type="Proteomes" id="UP000190774"/>
    </source>
</evidence>
<feature type="binding site" evidence="9">
    <location>
        <begin position="299"/>
        <end position="300"/>
    </location>
    <ligand>
        <name>pyridoxal 5'-phosphate</name>
        <dbReference type="ChEBI" id="CHEBI:597326"/>
    </ligand>
</feature>
<comment type="subunit">
    <text evidence="9">Homodimer.</text>
</comment>
<dbReference type="PANTHER" id="PTHR42684">
    <property type="entry name" value="ADENOSYLMETHIONINE-8-AMINO-7-OXONONANOATE AMINOTRANSFERASE"/>
    <property type="match status" value="1"/>
</dbReference>
<proteinExistence type="inferred from homology"/>
<comment type="subcellular location">
    <subcellularLocation>
        <location evidence="9">Cytoplasm</location>
    </subcellularLocation>
</comment>
<dbReference type="InterPro" id="IPR015424">
    <property type="entry name" value="PyrdxlP-dep_Trfase"/>
</dbReference>
<dbReference type="EMBL" id="FUYE01000002">
    <property type="protein sequence ID" value="SKA79635.1"/>
    <property type="molecule type" value="Genomic_DNA"/>
</dbReference>
<dbReference type="InterPro" id="IPR005815">
    <property type="entry name" value="BioA"/>
</dbReference>
<protein>
    <recommendedName>
        <fullName evidence="9">Adenosylmethionine-8-amino-7-oxononanoate aminotransferase</fullName>
        <ecNumber evidence="9">2.6.1.62</ecNumber>
    </recommendedName>
    <alternativeName>
        <fullName evidence="9">7,8-diamino-pelargonic acid aminotransferase</fullName>
        <shortName evidence="9">DAPA AT</shortName>
        <shortName evidence="9">DAPA aminotransferase</shortName>
    </alternativeName>
    <alternativeName>
        <fullName evidence="9">7,8-diaminononanoate synthase</fullName>
        <shortName evidence="9">DANS</shortName>
    </alternativeName>
    <alternativeName>
        <fullName evidence="9">Diaminopelargonic acid synthase</fullName>
    </alternativeName>
</protein>
<keyword evidence="4 9" id="KW-0808">Transferase</keyword>